<dbReference type="EMBL" id="VUMX01000006">
    <property type="protein sequence ID" value="MST86685.1"/>
    <property type="molecule type" value="Genomic_DNA"/>
</dbReference>
<gene>
    <name evidence="3" type="ORF">FYJ62_03285</name>
</gene>
<dbReference type="GO" id="GO:0046685">
    <property type="term" value="P:response to arsenic-containing substance"/>
    <property type="evidence" value="ECO:0007669"/>
    <property type="project" value="UniProtKB-KW"/>
</dbReference>
<evidence type="ECO:0000313" key="3">
    <source>
        <dbReference type="EMBL" id="MST86685.1"/>
    </source>
</evidence>
<dbReference type="InterPro" id="IPR036196">
    <property type="entry name" value="Ptyr_pPase_sf"/>
</dbReference>
<dbReference type="SUPFAM" id="SSF52788">
    <property type="entry name" value="Phosphotyrosine protein phosphatases I"/>
    <property type="match status" value="1"/>
</dbReference>
<accession>A0A6A8MAF0</accession>
<dbReference type="Proteomes" id="UP000438120">
    <property type="component" value="Unassembled WGS sequence"/>
</dbReference>
<organism evidence="3 4">
    <name type="scientific">Lactobacillus porci</name>
    <dbReference type="NCBI Taxonomy" id="2012477"/>
    <lineage>
        <taxon>Bacteria</taxon>
        <taxon>Bacillati</taxon>
        <taxon>Bacillota</taxon>
        <taxon>Bacilli</taxon>
        <taxon>Lactobacillales</taxon>
        <taxon>Lactobacillaceae</taxon>
        <taxon>Lactobacillus</taxon>
    </lineage>
</organism>
<evidence type="ECO:0000256" key="1">
    <source>
        <dbReference type="ARBA" id="ARBA00022849"/>
    </source>
</evidence>
<evidence type="ECO:0000259" key="2">
    <source>
        <dbReference type="SMART" id="SM00226"/>
    </source>
</evidence>
<keyword evidence="1" id="KW-0059">Arsenical resistance</keyword>
<name>A0A6A8MAF0_9LACO</name>
<dbReference type="PANTHER" id="PTHR43428">
    <property type="entry name" value="ARSENATE REDUCTASE"/>
    <property type="match status" value="1"/>
</dbReference>
<dbReference type="OrthoDB" id="9784339at2"/>
<proteinExistence type="predicted"/>
<keyword evidence="4" id="KW-1185">Reference proteome</keyword>
<reference evidence="3 4" key="1">
    <citation type="submission" date="2019-08" db="EMBL/GenBank/DDBJ databases">
        <title>In-depth cultivation of the pig gut microbiome towards novel bacterial diversity and tailored functional studies.</title>
        <authorList>
            <person name="Wylensek D."/>
            <person name="Hitch T.C.A."/>
            <person name="Clavel T."/>
        </authorList>
    </citation>
    <scope>NUCLEOTIDE SEQUENCE [LARGE SCALE GENOMIC DNA]</scope>
    <source>
        <strain evidence="3 4">Bifido-178-WT-2B</strain>
    </source>
</reference>
<dbReference type="Pfam" id="PF01451">
    <property type="entry name" value="LMWPc"/>
    <property type="match status" value="1"/>
</dbReference>
<dbReference type="PANTHER" id="PTHR43428:SF1">
    <property type="entry name" value="ARSENATE REDUCTASE"/>
    <property type="match status" value="1"/>
</dbReference>
<dbReference type="Gene3D" id="3.40.50.2300">
    <property type="match status" value="1"/>
</dbReference>
<feature type="domain" description="Phosphotyrosine protein phosphatase I" evidence="2">
    <location>
        <begin position="2"/>
        <end position="128"/>
    </location>
</feature>
<dbReference type="AlphaFoldDB" id="A0A6A8MAF0"/>
<sequence length="134" mass="15077">MEKIAFICTHNSCRSQIAEAFGKALASDAFESWSAGTEIKDQINPDAVRIMKERYGIDMIKNGQHNKTLAELPSVDGVVTMGCGVECPFLPCKWRVDWGLDDPTGQADATYLKTMEEIRQKVLDLRQQVLKERK</sequence>
<comment type="caution">
    <text evidence="3">The sequence shown here is derived from an EMBL/GenBank/DDBJ whole genome shotgun (WGS) entry which is preliminary data.</text>
</comment>
<dbReference type="InterPro" id="IPR023485">
    <property type="entry name" value="Ptyr_pPase"/>
</dbReference>
<dbReference type="CDD" id="cd16345">
    <property type="entry name" value="LMWP_ArsC"/>
    <property type="match status" value="1"/>
</dbReference>
<dbReference type="SMART" id="SM00226">
    <property type="entry name" value="LMWPc"/>
    <property type="match status" value="1"/>
</dbReference>
<protein>
    <submittedName>
        <fullName evidence="3">Arsenate reductase ArsC</fullName>
    </submittedName>
</protein>
<dbReference type="RefSeq" id="WP_154547696.1">
    <property type="nucleotide sequence ID" value="NZ_VUMX01000006.1"/>
</dbReference>
<evidence type="ECO:0000313" key="4">
    <source>
        <dbReference type="Proteomes" id="UP000438120"/>
    </source>
</evidence>